<proteinExistence type="predicted"/>
<organism evidence="2 3">
    <name type="scientific">Acropora cervicornis</name>
    <name type="common">Staghorn coral</name>
    <dbReference type="NCBI Taxonomy" id="6130"/>
    <lineage>
        <taxon>Eukaryota</taxon>
        <taxon>Metazoa</taxon>
        <taxon>Cnidaria</taxon>
        <taxon>Anthozoa</taxon>
        <taxon>Hexacorallia</taxon>
        <taxon>Scleractinia</taxon>
        <taxon>Astrocoeniina</taxon>
        <taxon>Acroporidae</taxon>
        <taxon>Acropora</taxon>
    </lineage>
</organism>
<protein>
    <submittedName>
        <fullName evidence="2">Uncharacterized protein</fullName>
    </submittedName>
</protein>
<keyword evidence="1" id="KW-0812">Transmembrane</keyword>
<feature type="transmembrane region" description="Helical" evidence="1">
    <location>
        <begin position="41"/>
        <end position="60"/>
    </location>
</feature>
<reference evidence="2" key="2">
    <citation type="journal article" date="2023" name="Science">
        <title>Genomic signatures of disease resistance in endangered staghorn corals.</title>
        <authorList>
            <person name="Vollmer S.V."/>
            <person name="Selwyn J.D."/>
            <person name="Despard B.A."/>
            <person name="Roesel C.L."/>
        </authorList>
    </citation>
    <scope>NUCLEOTIDE SEQUENCE</scope>
    <source>
        <strain evidence="2">K2</strain>
    </source>
</reference>
<sequence>MLWAATRSGTSWFVFFDGSTLADGVAVKVGAKLETTVLSDAGLAGLIFVSLFSLPLFCGVREARKDEFIGKIKTLNDVFDFIIDIVNQCFVDRYISCLRLVITLVYKKELNFILSIKIKRNYNCFENIPRLATHDFENKGL</sequence>
<evidence type="ECO:0000256" key="1">
    <source>
        <dbReference type="SAM" id="Phobius"/>
    </source>
</evidence>
<keyword evidence="1" id="KW-1133">Transmembrane helix</keyword>
<dbReference type="Proteomes" id="UP001249851">
    <property type="component" value="Unassembled WGS sequence"/>
</dbReference>
<reference evidence="2" key="1">
    <citation type="journal article" date="2023" name="G3 (Bethesda)">
        <title>Whole genome assembly and annotation of the endangered Caribbean coral Acropora cervicornis.</title>
        <authorList>
            <person name="Selwyn J.D."/>
            <person name="Vollmer S.V."/>
        </authorList>
    </citation>
    <scope>NUCLEOTIDE SEQUENCE</scope>
    <source>
        <strain evidence="2">K2</strain>
    </source>
</reference>
<evidence type="ECO:0000313" key="3">
    <source>
        <dbReference type="Proteomes" id="UP001249851"/>
    </source>
</evidence>
<keyword evidence="3" id="KW-1185">Reference proteome</keyword>
<accession>A0AAD9QBZ9</accession>
<dbReference type="EMBL" id="JARQWQ010000044">
    <property type="protein sequence ID" value="KAK2558539.1"/>
    <property type="molecule type" value="Genomic_DNA"/>
</dbReference>
<dbReference type="AlphaFoldDB" id="A0AAD9QBZ9"/>
<keyword evidence="1" id="KW-0472">Membrane</keyword>
<evidence type="ECO:0000313" key="2">
    <source>
        <dbReference type="EMBL" id="KAK2558539.1"/>
    </source>
</evidence>
<name>A0AAD9QBZ9_ACRCE</name>
<gene>
    <name evidence="2" type="ORF">P5673_019259</name>
</gene>
<comment type="caution">
    <text evidence="2">The sequence shown here is derived from an EMBL/GenBank/DDBJ whole genome shotgun (WGS) entry which is preliminary data.</text>
</comment>